<dbReference type="InterPro" id="IPR048760">
    <property type="entry name" value="VP0354-like_sensor_dom"/>
</dbReference>
<dbReference type="SMART" id="SM00304">
    <property type="entry name" value="HAMP"/>
    <property type="match status" value="1"/>
</dbReference>
<evidence type="ECO:0000256" key="2">
    <source>
        <dbReference type="ARBA" id="ARBA00004651"/>
    </source>
</evidence>
<dbReference type="KEGG" id="rpe:RPE_1786"/>
<dbReference type="InterPro" id="IPR013656">
    <property type="entry name" value="PAS_4"/>
</dbReference>
<dbReference type="GO" id="GO:0005886">
    <property type="term" value="C:plasma membrane"/>
    <property type="evidence" value="ECO:0007669"/>
    <property type="project" value="UniProtKB-SubCell"/>
</dbReference>
<gene>
    <name evidence="21" type="ordered locus">RPE_1786</name>
</gene>
<dbReference type="InterPro" id="IPR036097">
    <property type="entry name" value="HisK_dim/P_sf"/>
</dbReference>
<dbReference type="GO" id="GO:0005524">
    <property type="term" value="F:ATP binding"/>
    <property type="evidence" value="ECO:0007669"/>
    <property type="project" value="UniProtKB-KW"/>
</dbReference>
<keyword evidence="8" id="KW-0547">Nucleotide-binding</keyword>
<dbReference type="SUPFAM" id="SSF47384">
    <property type="entry name" value="Homodimeric domain of signal transducing histidine kinase"/>
    <property type="match status" value="1"/>
</dbReference>
<dbReference type="SMART" id="SM00388">
    <property type="entry name" value="HisKA"/>
    <property type="match status" value="1"/>
</dbReference>
<evidence type="ECO:0000256" key="4">
    <source>
        <dbReference type="ARBA" id="ARBA00022475"/>
    </source>
</evidence>
<feature type="domain" description="Histidine kinase" evidence="16">
    <location>
        <begin position="549"/>
        <end position="772"/>
    </location>
</feature>
<evidence type="ECO:0000256" key="15">
    <source>
        <dbReference type="SAM" id="Phobius"/>
    </source>
</evidence>
<accession>Q07QQ0</accession>
<dbReference type="Gene3D" id="3.40.50.2300">
    <property type="match status" value="1"/>
</dbReference>
<dbReference type="PANTHER" id="PTHR43065:SF49">
    <property type="entry name" value="HISTIDINE KINASE"/>
    <property type="match status" value="1"/>
</dbReference>
<dbReference type="PROSITE" id="PS50110">
    <property type="entry name" value="RESPONSE_REGULATORY"/>
    <property type="match status" value="1"/>
</dbReference>
<dbReference type="AlphaFoldDB" id="Q07QQ0"/>
<feature type="domain" description="PAC" evidence="19">
    <location>
        <begin position="483"/>
        <end position="536"/>
    </location>
</feature>
<evidence type="ECO:0000256" key="11">
    <source>
        <dbReference type="ARBA" id="ARBA00022989"/>
    </source>
</evidence>
<dbReference type="Pfam" id="PF08448">
    <property type="entry name" value="PAS_4"/>
    <property type="match status" value="1"/>
</dbReference>
<feature type="domain" description="Response regulatory" evidence="17">
    <location>
        <begin position="790"/>
        <end position="906"/>
    </location>
</feature>
<sequence length="931" mass="100324">MKGLSLSTRLTIAIVALVVATAGTVGYLSYRNLAAIAIPRTLVRLDAYAHALAAGLSGTVNNARADAKGFRHVIGLDELIALSRRPTYDAVGGLTLAQWRERIARRFAADLEAKPDYAQFRIIGVADGGREIVRVQRQSDGTISSPPDAELQQQGQRDYFQRTVAAPDGALLVSPVELNIDDQAAPSSKPIPVIRVSTPIYGADGTVFGLLVVNVDLRAAFKRIDETTNPDTVVYVVNERGDYLLHPNPEREFGSQRAALHRIQQDFPSLTRALATGAPQPEVIDDRDGKPHGMALASVHLDERQRLSVIAIMPQDKIVAVALTALRDSSLLGGTIAVLGAVLLAILLARMMIRPLTEMTTAIANFAQDKPLLVPLTASGEIGVLARAFKKMVQEVREKNASIQRDKEIFESIMMTMAEAVLLIDAEGNIVYANRANQELLGPIELTGQAWRATYEILEPDGVTLLPIEQWPSSRGLRGEVVDGYELVYRRRDSGKSVHVIGSAHPIRNAEGAVTGAVVVYRDVTASKETERLLRQSQKLDAIGQLTGGIAHDFNNTLTVITGTAEILVDNLADRPDLLHIAKLIDEAAGRGAELTKHLLAFARRQPLQPRNVDVNTLVLDTARLLRPTLGEHIEIESMLGNDAEPAHVDPSQLSTALLNLAVNARDAMPGGGKLTLETSNVVLDEAYAHNNPGAQPGAYVMIAVSDTGTGIAASARDKVFEPFFTTKEVGKGTGLGLSMVYGFVNQSNGHIKIYSEEGYGTTIKLYLPRADAQAEMLPVAEPIEGGTETILVVEDDAMVRNFVVAQLRSLGYRTYTAASGAAALTEVDSGASFDLLFTDVIMPGGMNGRQLADAVLQRRPGIKVLYTSGYTENAIVHHGRLDAGVFLLPKPYRKSELARMVRAALTSDFSATSPKQRLAGADSESDSQLS</sequence>
<reference evidence="21" key="1">
    <citation type="submission" date="2006-09" db="EMBL/GenBank/DDBJ databases">
        <title>Complete sequence of Rhodopseudomonas palustris BisA53.</title>
        <authorList>
            <consortium name="US DOE Joint Genome Institute"/>
            <person name="Copeland A."/>
            <person name="Lucas S."/>
            <person name="Lapidus A."/>
            <person name="Barry K."/>
            <person name="Detter J.C."/>
            <person name="Glavina del Rio T."/>
            <person name="Hammon N."/>
            <person name="Israni S."/>
            <person name="Dalin E."/>
            <person name="Tice H."/>
            <person name="Pitluck S."/>
            <person name="Chain P."/>
            <person name="Malfatti S."/>
            <person name="Shin M."/>
            <person name="Vergez L."/>
            <person name="Schmutz J."/>
            <person name="Larimer F."/>
            <person name="Land M."/>
            <person name="Hauser L."/>
            <person name="Pelletier D.A."/>
            <person name="Kyrpides N."/>
            <person name="Kim E."/>
            <person name="Harwood C.S."/>
            <person name="Oda Y."/>
            <person name="Richardson P."/>
        </authorList>
    </citation>
    <scope>NUCLEOTIDE SEQUENCE [LARGE SCALE GENOMIC DNA]</scope>
    <source>
        <strain evidence="21">BisA53</strain>
    </source>
</reference>
<dbReference type="HOGENOM" id="CLU_000445_114_12_5"/>
<dbReference type="InterPro" id="IPR004358">
    <property type="entry name" value="Sig_transdc_His_kin-like_C"/>
</dbReference>
<dbReference type="CDD" id="cd18161">
    <property type="entry name" value="REC_hyHK_blue-like"/>
    <property type="match status" value="1"/>
</dbReference>
<dbReference type="InterPro" id="IPR001789">
    <property type="entry name" value="Sig_transdc_resp-reg_receiver"/>
</dbReference>
<dbReference type="PROSITE" id="PS50885">
    <property type="entry name" value="HAMP"/>
    <property type="match status" value="1"/>
</dbReference>
<comment type="catalytic activity">
    <reaction evidence="1">
        <text>ATP + protein L-histidine = ADP + protein N-phospho-L-histidine.</text>
        <dbReference type="EC" id="2.7.13.3"/>
    </reaction>
</comment>
<feature type="domain" description="HAMP" evidence="20">
    <location>
        <begin position="350"/>
        <end position="401"/>
    </location>
</feature>
<dbReference type="Gene3D" id="6.10.340.10">
    <property type="match status" value="1"/>
</dbReference>
<dbReference type="Gene3D" id="3.30.450.20">
    <property type="entry name" value="PAS domain"/>
    <property type="match status" value="2"/>
</dbReference>
<evidence type="ECO:0000256" key="6">
    <source>
        <dbReference type="ARBA" id="ARBA00022679"/>
    </source>
</evidence>
<dbReference type="NCBIfam" id="TIGR00229">
    <property type="entry name" value="sensory_box"/>
    <property type="match status" value="1"/>
</dbReference>
<dbReference type="InterPro" id="IPR035965">
    <property type="entry name" value="PAS-like_dom_sf"/>
</dbReference>
<dbReference type="CDD" id="cd00082">
    <property type="entry name" value="HisKA"/>
    <property type="match status" value="1"/>
</dbReference>
<dbReference type="SMART" id="SM00387">
    <property type="entry name" value="HATPase_c"/>
    <property type="match status" value="1"/>
</dbReference>
<evidence type="ECO:0000256" key="10">
    <source>
        <dbReference type="ARBA" id="ARBA00022840"/>
    </source>
</evidence>
<dbReference type="InterPro" id="IPR003661">
    <property type="entry name" value="HisK_dim/P_dom"/>
</dbReference>
<keyword evidence="4" id="KW-1003">Cell membrane</keyword>
<dbReference type="InterPro" id="IPR003660">
    <property type="entry name" value="HAMP_dom"/>
</dbReference>
<evidence type="ECO:0000256" key="7">
    <source>
        <dbReference type="ARBA" id="ARBA00022692"/>
    </source>
</evidence>
<evidence type="ECO:0000256" key="14">
    <source>
        <dbReference type="SAM" id="MobiDB-lite"/>
    </source>
</evidence>
<feature type="domain" description="PAS" evidence="18">
    <location>
        <begin position="406"/>
        <end position="442"/>
    </location>
</feature>
<dbReference type="PROSITE" id="PS50112">
    <property type="entry name" value="PAS"/>
    <property type="match status" value="1"/>
</dbReference>
<evidence type="ECO:0000256" key="13">
    <source>
        <dbReference type="PROSITE-ProRule" id="PRU00169"/>
    </source>
</evidence>
<dbReference type="Pfam" id="PF00672">
    <property type="entry name" value="HAMP"/>
    <property type="match status" value="1"/>
</dbReference>
<dbReference type="eggNOG" id="COG0784">
    <property type="taxonomic scope" value="Bacteria"/>
</dbReference>
<keyword evidence="12" id="KW-0902">Two-component regulatory system</keyword>
<dbReference type="Pfam" id="PF02518">
    <property type="entry name" value="HATPase_c"/>
    <property type="match status" value="1"/>
</dbReference>
<evidence type="ECO:0000259" key="18">
    <source>
        <dbReference type="PROSITE" id="PS50112"/>
    </source>
</evidence>
<evidence type="ECO:0000256" key="5">
    <source>
        <dbReference type="ARBA" id="ARBA00022553"/>
    </source>
</evidence>
<evidence type="ECO:0000259" key="20">
    <source>
        <dbReference type="PROSITE" id="PS50885"/>
    </source>
</evidence>
<dbReference type="InterPro" id="IPR005467">
    <property type="entry name" value="His_kinase_dom"/>
</dbReference>
<keyword evidence="7 15" id="KW-0812">Transmembrane</keyword>
<dbReference type="EMBL" id="CP000463">
    <property type="protein sequence ID" value="ABJ05734.1"/>
    <property type="molecule type" value="Genomic_DNA"/>
</dbReference>
<proteinExistence type="predicted"/>
<dbReference type="Pfam" id="PF00512">
    <property type="entry name" value="HisKA"/>
    <property type="match status" value="1"/>
</dbReference>
<dbReference type="PROSITE" id="PS50109">
    <property type="entry name" value="HIS_KIN"/>
    <property type="match status" value="1"/>
</dbReference>
<dbReference type="Pfam" id="PF00072">
    <property type="entry name" value="Response_reg"/>
    <property type="match status" value="1"/>
</dbReference>
<dbReference type="InterPro" id="IPR029151">
    <property type="entry name" value="Sensor-like_sf"/>
</dbReference>
<evidence type="ECO:0000313" key="21">
    <source>
        <dbReference type="EMBL" id="ABJ05734.1"/>
    </source>
</evidence>
<dbReference type="GO" id="GO:0000155">
    <property type="term" value="F:phosphorelay sensor kinase activity"/>
    <property type="evidence" value="ECO:0007669"/>
    <property type="project" value="InterPro"/>
</dbReference>
<evidence type="ECO:0000259" key="17">
    <source>
        <dbReference type="PROSITE" id="PS50110"/>
    </source>
</evidence>
<evidence type="ECO:0000256" key="8">
    <source>
        <dbReference type="ARBA" id="ARBA00022741"/>
    </source>
</evidence>
<dbReference type="SUPFAM" id="SSF52172">
    <property type="entry name" value="CheY-like"/>
    <property type="match status" value="1"/>
</dbReference>
<evidence type="ECO:0000256" key="12">
    <source>
        <dbReference type="ARBA" id="ARBA00023012"/>
    </source>
</evidence>
<dbReference type="SMART" id="SM00448">
    <property type="entry name" value="REC"/>
    <property type="match status" value="1"/>
</dbReference>
<feature type="region of interest" description="Disordered" evidence="14">
    <location>
        <begin position="912"/>
        <end position="931"/>
    </location>
</feature>
<dbReference type="SUPFAM" id="SSF55874">
    <property type="entry name" value="ATPase domain of HSP90 chaperone/DNA topoisomerase II/histidine kinase"/>
    <property type="match status" value="1"/>
</dbReference>
<keyword evidence="9 21" id="KW-0418">Kinase</keyword>
<name>Q07QQ0_RHOP5</name>
<dbReference type="Gene3D" id="1.10.287.130">
    <property type="match status" value="1"/>
</dbReference>
<dbReference type="InterPro" id="IPR000014">
    <property type="entry name" value="PAS"/>
</dbReference>
<protein>
    <recommendedName>
        <fullName evidence="3">histidine kinase</fullName>
        <ecNumber evidence="3">2.7.13.3</ecNumber>
    </recommendedName>
</protein>
<organism evidence="21">
    <name type="scientific">Rhodopseudomonas palustris (strain BisA53)</name>
    <dbReference type="NCBI Taxonomy" id="316055"/>
    <lineage>
        <taxon>Bacteria</taxon>
        <taxon>Pseudomonadati</taxon>
        <taxon>Pseudomonadota</taxon>
        <taxon>Alphaproteobacteria</taxon>
        <taxon>Hyphomicrobiales</taxon>
        <taxon>Nitrobacteraceae</taxon>
        <taxon>Rhodopseudomonas</taxon>
    </lineage>
</organism>
<dbReference type="SUPFAM" id="SSF103190">
    <property type="entry name" value="Sensory domain-like"/>
    <property type="match status" value="1"/>
</dbReference>
<dbReference type="PROSITE" id="PS50113">
    <property type="entry name" value="PAC"/>
    <property type="match status" value="1"/>
</dbReference>
<keyword evidence="15" id="KW-0472">Membrane</keyword>
<keyword evidence="6 21" id="KW-0808">Transferase</keyword>
<dbReference type="InterPro" id="IPR036890">
    <property type="entry name" value="HATPase_C_sf"/>
</dbReference>
<dbReference type="InterPro" id="IPR000700">
    <property type="entry name" value="PAS-assoc_C"/>
</dbReference>
<keyword evidence="5 13" id="KW-0597">Phosphoprotein</keyword>
<dbReference type="eggNOG" id="COG3852">
    <property type="taxonomic scope" value="Bacteria"/>
</dbReference>
<dbReference type="PANTHER" id="PTHR43065">
    <property type="entry name" value="SENSOR HISTIDINE KINASE"/>
    <property type="match status" value="1"/>
</dbReference>
<evidence type="ECO:0000259" key="19">
    <source>
        <dbReference type="PROSITE" id="PS50113"/>
    </source>
</evidence>
<dbReference type="SUPFAM" id="SSF55785">
    <property type="entry name" value="PYP-like sensor domain (PAS domain)"/>
    <property type="match status" value="1"/>
</dbReference>
<evidence type="ECO:0000259" key="16">
    <source>
        <dbReference type="PROSITE" id="PS50109"/>
    </source>
</evidence>
<feature type="modified residue" description="4-aspartylphosphate" evidence="13">
    <location>
        <position position="840"/>
    </location>
</feature>
<feature type="transmembrane region" description="Helical" evidence="15">
    <location>
        <begin position="331"/>
        <end position="349"/>
    </location>
</feature>
<dbReference type="STRING" id="316055.RPE_1786"/>
<keyword evidence="10" id="KW-0067">ATP-binding</keyword>
<evidence type="ECO:0000256" key="9">
    <source>
        <dbReference type="ARBA" id="ARBA00022777"/>
    </source>
</evidence>
<dbReference type="InterPro" id="IPR011006">
    <property type="entry name" value="CheY-like_superfamily"/>
</dbReference>
<dbReference type="PRINTS" id="PR00344">
    <property type="entry name" value="BCTRLSENSOR"/>
</dbReference>
<keyword evidence="11 15" id="KW-1133">Transmembrane helix</keyword>
<evidence type="ECO:0000256" key="1">
    <source>
        <dbReference type="ARBA" id="ARBA00000085"/>
    </source>
</evidence>
<dbReference type="Gene3D" id="3.30.565.10">
    <property type="entry name" value="Histidine kinase-like ATPase, C-terminal domain"/>
    <property type="match status" value="1"/>
</dbReference>
<dbReference type="Pfam" id="PF21623">
    <property type="entry name" value="HK_sensor_dom_bact"/>
    <property type="match status" value="1"/>
</dbReference>
<dbReference type="EC" id="2.7.13.3" evidence="3"/>
<dbReference type="InterPro" id="IPR003594">
    <property type="entry name" value="HATPase_dom"/>
</dbReference>
<dbReference type="CDD" id="cd06225">
    <property type="entry name" value="HAMP"/>
    <property type="match status" value="1"/>
</dbReference>
<evidence type="ECO:0000256" key="3">
    <source>
        <dbReference type="ARBA" id="ARBA00012438"/>
    </source>
</evidence>
<comment type="subcellular location">
    <subcellularLocation>
        <location evidence="2">Cell membrane</location>
        <topology evidence="2">Multi-pass membrane protein</topology>
    </subcellularLocation>
</comment>
<dbReference type="CDD" id="cd00130">
    <property type="entry name" value="PAS"/>
    <property type="match status" value="1"/>
</dbReference>